<proteinExistence type="predicted"/>
<sequence length="65" mass="7600">MLFEVLGNMQEKEKASYFLILFSLSSFEHQVKNHAVSALQKVACSCLESIYMCFDKLRRTLQEQH</sequence>
<name>A0A3B0XMP3_9ZZZZ</name>
<dbReference type="EMBL" id="UOFI01000173">
    <property type="protein sequence ID" value="VAW69755.1"/>
    <property type="molecule type" value="Genomic_DNA"/>
</dbReference>
<dbReference type="AlphaFoldDB" id="A0A3B0XMP3"/>
<protein>
    <submittedName>
        <fullName evidence="1">Uncharacterized protein</fullName>
    </submittedName>
</protein>
<reference evidence="1" key="1">
    <citation type="submission" date="2018-06" db="EMBL/GenBank/DDBJ databases">
        <authorList>
            <person name="Zhirakovskaya E."/>
        </authorList>
    </citation>
    <scope>NUCLEOTIDE SEQUENCE</scope>
</reference>
<organism evidence="1">
    <name type="scientific">hydrothermal vent metagenome</name>
    <dbReference type="NCBI Taxonomy" id="652676"/>
    <lineage>
        <taxon>unclassified sequences</taxon>
        <taxon>metagenomes</taxon>
        <taxon>ecological metagenomes</taxon>
    </lineage>
</organism>
<gene>
    <name evidence="1" type="ORF">MNBD_GAMMA09-2313</name>
</gene>
<accession>A0A3B0XMP3</accession>
<evidence type="ECO:0000313" key="1">
    <source>
        <dbReference type="EMBL" id="VAW69755.1"/>
    </source>
</evidence>